<sequence length="175" mass="18162">MAVSLPGDIVLDVARAADPQKVAAARAKLQAPSGGATPAAAFQVAVDARPAPRTTAHAGVPEHFVQFESMVLQNFLTTMLPEDNATVFGKGLSGEMWRTMLAQQIGEAMARQGGIGIAERVLGDHLLEDGKKAPIAGVTAGPAAKEAAENSALSTAMIEQLERTMAKSLADDDET</sequence>
<evidence type="ECO:0000313" key="3">
    <source>
        <dbReference type="Proteomes" id="UP001342418"/>
    </source>
</evidence>
<evidence type="ECO:0000313" key="2">
    <source>
        <dbReference type="EMBL" id="UUP16835.1"/>
    </source>
</evidence>
<proteinExistence type="predicted"/>
<reference evidence="2 3" key="1">
    <citation type="submission" date="2018-07" db="EMBL/GenBank/DDBJ databases">
        <title>Genome sequence of Nitratireductor thuwali#1536.</title>
        <authorList>
            <person name="Michoud G."/>
            <person name="Merlino G."/>
            <person name="Sefrji F.O."/>
            <person name="Daffonchio D."/>
        </authorList>
    </citation>
    <scope>NUCLEOTIDE SEQUENCE [LARGE SCALE GENOMIC DNA]</scope>
    <source>
        <strain evidence="3">Nit1536</strain>
    </source>
</reference>
<dbReference type="EMBL" id="CP030941">
    <property type="protein sequence ID" value="UUP16835.1"/>
    <property type="molecule type" value="Genomic_DNA"/>
</dbReference>
<name>A0ABY5MFM8_9HYPH</name>
<feature type="domain" description="Flagellar protein FlgJ N-terminal" evidence="1">
    <location>
        <begin position="86"/>
        <end position="119"/>
    </location>
</feature>
<accession>A0ABY5MFM8</accession>
<gene>
    <name evidence="2" type="ORF">NTH_01282</name>
</gene>
<organism evidence="2 3">
    <name type="scientific">Nitratireductor thuwali</name>
    <dbReference type="NCBI Taxonomy" id="2267699"/>
    <lineage>
        <taxon>Bacteria</taxon>
        <taxon>Pseudomonadati</taxon>
        <taxon>Pseudomonadota</taxon>
        <taxon>Alphaproteobacteria</taxon>
        <taxon>Hyphomicrobiales</taxon>
        <taxon>Phyllobacteriaceae</taxon>
        <taxon>Nitratireductor</taxon>
    </lineage>
</organism>
<evidence type="ECO:0000259" key="1">
    <source>
        <dbReference type="Pfam" id="PF10135"/>
    </source>
</evidence>
<dbReference type="Pfam" id="PF10135">
    <property type="entry name" value="Rod-binding"/>
    <property type="match status" value="1"/>
</dbReference>
<dbReference type="InterPro" id="IPR019301">
    <property type="entry name" value="Flagellar_prot_FlgJ_N"/>
</dbReference>
<dbReference type="RefSeq" id="WP_338529234.1">
    <property type="nucleotide sequence ID" value="NZ_CP030941.1"/>
</dbReference>
<protein>
    <recommendedName>
        <fullName evidence="1">Flagellar protein FlgJ N-terminal domain-containing protein</fullName>
    </recommendedName>
</protein>
<dbReference type="Proteomes" id="UP001342418">
    <property type="component" value="Chromosome"/>
</dbReference>
<keyword evidence="3" id="KW-1185">Reference proteome</keyword>